<sequence length="375" mass="42714">MQLQAMKAEQERVKTLLLDTVSLLCKNGLTYNTELQIQGIIGVTIDQKEVFLVHLDEVYKGRGVSVLPQGGPEQNDVTASLPAHPLLVQHPTPQQPPVFNQNTEQRRYIKQEHQSPDDAPEVEEGELINQRPTLRMHALPRAYGNAVFPDQNTPKPRSGQASPSDRSQQDRKRRSWTSKDKPFKCQMKPCRKSYYYLHDLRRHHKQKHWMLPWTLQCADADDPSKRQWYDRDESALDLTVRYPASMDHRVHSVHHKMDELEALEAEYSGGGRSLEGGGEGEEGSGSEGSITDIEDVGSEEDFQMEGELQDDWIMGLADVFRTGGKSAFAIAGIVFFTSYAYLNHFKPELLSQRKTQQYADAQHLIEQMNSKDKVQ</sequence>
<evidence type="ECO:0000259" key="3">
    <source>
        <dbReference type="PROSITE" id="PS50157"/>
    </source>
</evidence>
<feature type="compositionally biased region" description="Polar residues" evidence="2">
    <location>
        <begin position="150"/>
        <end position="161"/>
    </location>
</feature>
<feature type="region of interest" description="Disordered" evidence="2">
    <location>
        <begin position="269"/>
        <end position="290"/>
    </location>
</feature>
<proteinExistence type="predicted"/>
<evidence type="ECO:0000256" key="2">
    <source>
        <dbReference type="SAM" id="MobiDB-lite"/>
    </source>
</evidence>
<dbReference type="Gene3D" id="3.30.160.60">
    <property type="entry name" value="Classic Zinc Finger"/>
    <property type="match status" value="1"/>
</dbReference>
<dbReference type="EMBL" id="AMQN01006811">
    <property type="status" value="NOT_ANNOTATED_CDS"/>
    <property type="molecule type" value="Genomic_DNA"/>
</dbReference>
<keyword evidence="1" id="KW-0479">Metal-binding</keyword>
<gene>
    <name evidence="4" type="ORF">CAPTEDRAFT_220096</name>
</gene>
<protein>
    <recommendedName>
        <fullName evidence="3">C2H2-type domain-containing protein</fullName>
    </recommendedName>
</protein>
<dbReference type="PROSITE" id="PS50157">
    <property type="entry name" value="ZINC_FINGER_C2H2_2"/>
    <property type="match status" value="1"/>
</dbReference>
<dbReference type="EnsemblMetazoa" id="CapteT220096">
    <property type="protein sequence ID" value="CapteP220096"/>
    <property type="gene ID" value="CapteG220096"/>
</dbReference>
<dbReference type="AlphaFoldDB" id="R7UWG5"/>
<organism evidence="4">
    <name type="scientific">Capitella teleta</name>
    <name type="common">Polychaete worm</name>
    <dbReference type="NCBI Taxonomy" id="283909"/>
    <lineage>
        <taxon>Eukaryota</taxon>
        <taxon>Metazoa</taxon>
        <taxon>Spiralia</taxon>
        <taxon>Lophotrochozoa</taxon>
        <taxon>Annelida</taxon>
        <taxon>Polychaeta</taxon>
        <taxon>Sedentaria</taxon>
        <taxon>Scolecida</taxon>
        <taxon>Capitellidae</taxon>
        <taxon>Capitella</taxon>
    </lineage>
</organism>
<reference evidence="5" key="3">
    <citation type="submission" date="2015-06" db="UniProtKB">
        <authorList>
            <consortium name="EnsemblMetazoa"/>
        </authorList>
    </citation>
    <scope>IDENTIFICATION</scope>
</reference>
<feature type="region of interest" description="Disordered" evidence="2">
    <location>
        <begin position="145"/>
        <end position="183"/>
    </location>
</feature>
<dbReference type="PROSITE" id="PS00028">
    <property type="entry name" value="ZINC_FINGER_C2H2_1"/>
    <property type="match status" value="1"/>
</dbReference>
<evidence type="ECO:0000313" key="4">
    <source>
        <dbReference type="EMBL" id="ELU08277.1"/>
    </source>
</evidence>
<dbReference type="Proteomes" id="UP000014760">
    <property type="component" value="Unassembled WGS sequence"/>
</dbReference>
<feature type="domain" description="C2H2-type" evidence="3">
    <location>
        <begin position="183"/>
        <end position="208"/>
    </location>
</feature>
<reference evidence="4 6" key="2">
    <citation type="journal article" date="2013" name="Nature">
        <title>Insights into bilaterian evolution from three spiralian genomes.</title>
        <authorList>
            <person name="Simakov O."/>
            <person name="Marletaz F."/>
            <person name="Cho S.J."/>
            <person name="Edsinger-Gonzales E."/>
            <person name="Havlak P."/>
            <person name="Hellsten U."/>
            <person name="Kuo D.H."/>
            <person name="Larsson T."/>
            <person name="Lv J."/>
            <person name="Arendt D."/>
            <person name="Savage R."/>
            <person name="Osoegawa K."/>
            <person name="de Jong P."/>
            <person name="Grimwood J."/>
            <person name="Chapman J.A."/>
            <person name="Shapiro H."/>
            <person name="Aerts A."/>
            <person name="Otillar R.P."/>
            <person name="Terry A.Y."/>
            <person name="Boore J.L."/>
            <person name="Grigoriev I.V."/>
            <person name="Lindberg D.R."/>
            <person name="Seaver E.C."/>
            <person name="Weisblat D.A."/>
            <person name="Putnam N.H."/>
            <person name="Rokhsar D.S."/>
        </authorList>
    </citation>
    <scope>NUCLEOTIDE SEQUENCE</scope>
    <source>
        <strain evidence="4 6">I ESC-2004</strain>
    </source>
</reference>
<reference evidence="6" key="1">
    <citation type="submission" date="2012-12" db="EMBL/GenBank/DDBJ databases">
        <authorList>
            <person name="Hellsten U."/>
            <person name="Grimwood J."/>
            <person name="Chapman J.A."/>
            <person name="Shapiro H."/>
            <person name="Aerts A."/>
            <person name="Otillar R.P."/>
            <person name="Terry A.Y."/>
            <person name="Boore J.L."/>
            <person name="Simakov O."/>
            <person name="Marletaz F."/>
            <person name="Cho S.-J."/>
            <person name="Edsinger-Gonzales E."/>
            <person name="Havlak P."/>
            <person name="Kuo D.-H."/>
            <person name="Larsson T."/>
            <person name="Lv J."/>
            <person name="Arendt D."/>
            <person name="Savage R."/>
            <person name="Osoegawa K."/>
            <person name="de Jong P."/>
            <person name="Lindberg D.R."/>
            <person name="Seaver E.C."/>
            <person name="Weisblat D.A."/>
            <person name="Putnam N.H."/>
            <person name="Grigoriev I.V."/>
            <person name="Rokhsar D.S."/>
        </authorList>
    </citation>
    <scope>NUCLEOTIDE SEQUENCE</scope>
    <source>
        <strain evidence="6">I ESC-2004</strain>
    </source>
</reference>
<evidence type="ECO:0000313" key="5">
    <source>
        <dbReference type="EnsemblMetazoa" id="CapteP220096"/>
    </source>
</evidence>
<dbReference type="OrthoDB" id="6327582at2759"/>
<dbReference type="SUPFAM" id="SSF57667">
    <property type="entry name" value="beta-beta-alpha zinc fingers"/>
    <property type="match status" value="1"/>
</dbReference>
<keyword evidence="6" id="KW-1185">Reference proteome</keyword>
<dbReference type="EMBL" id="KB299181">
    <property type="protein sequence ID" value="ELU08277.1"/>
    <property type="molecule type" value="Genomic_DNA"/>
</dbReference>
<evidence type="ECO:0000313" key="6">
    <source>
        <dbReference type="Proteomes" id="UP000014760"/>
    </source>
</evidence>
<keyword evidence="1" id="KW-0863">Zinc-finger</keyword>
<dbReference type="InterPro" id="IPR013087">
    <property type="entry name" value="Znf_C2H2_type"/>
</dbReference>
<dbReference type="InterPro" id="IPR036236">
    <property type="entry name" value="Znf_C2H2_sf"/>
</dbReference>
<name>R7UWG5_CAPTE</name>
<keyword evidence="1" id="KW-0862">Zinc</keyword>
<evidence type="ECO:0000256" key="1">
    <source>
        <dbReference type="PROSITE-ProRule" id="PRU00042"/>
    </source>
</evidence>
<dbReference type="GO" id="GO:0008270">
    <property type="term" value="F:zinc ion binding"/>
    <property type="evidence" value="ECO:0007669"/>
    <property type="project" value="UniProtKB-KW"/>
</dbReference>
<dbReference type="HOGENOM" id="CLU_738183_0_0_1"/>
<accession>R7UWG5</accession>